<dbReference type="Gene3D" id="2.60.120.10">
    <property type="entry name" value="Jelly Rolls"/>
    <property type="match status" value="1"/>
</dbReference>
<proteinExistence type="predicted"/>
<dbReference type="EMBL" id="KB730528">
    <property type="protein sequence ID" value="ENH64553.1"/>
    <property type="molecule type" value="Genomic_DNA"/>
</dbReference>
<dbReference type="PANTHER" id="PTHR36156:SF3">
    <property type="entry name" value="CUPIN 2 CONSERVED BARREL DOMAIN-CONTAINING PROTEIN"/>
    <property type="match status" value="1"/>
</dbReference>
<accession>N4TM14</accession>
<sequence length="187" mass="21207">MTRQVTNTVFSYFEFLSSLFSVAADNTLPIPKRFITKHNDDGNAIFDTRLNDELPETVLSTHVFYLGYVTQGFPVDLEDNTDIETYSVLRFVDFPPGRSAMHRTLSIDYGVVIEGEMELVLDSGENRVMKRGDVAVQRGTKHQWVNTGEEKWARMVFVLQESKQLAVKRVKLEEDLGSLGDGLRPSV</sequence>
<reference evidence="3" key="2">
    <citation type="journal article" date="2014" name="PLoS ONE">
        <title>Genome and Transcriptome Analysis of the Fungal Pathogen Fusarium oxysporum f. sp. cubense Causing Banana Vascular Wilt Disease.</title>
        <authorList>
            <person name="Guo L."/>
            <person name="Han L."/>
            <person name="Yang L."/>
            <person name="Zeng H."/>
            <person name="Fan D."/>
            <person name="Zhu Y."/>
            <person name="Feng Y."/>
            <person name="Wang G."/>
            <person name="Peng C."/>
            <person name="Jiang X."/>
            <person name="Zhou D."/>
            <person name="Ni P."/>
            <person name="Liang C."/>
            <person name="Liu L."/>
            <person name="Wang J."/>
            <person name="Mao C."/>
            <person name="Fang X."/>
            <person name="Peng M."/>
            <person name="Huang J."/>
        </authorList>
    </citation>
    <scope>NUCLEOTIDE SEQUENCE [LARGE SCALE GENOMIC DNA]</scope>
    <source>
        <strain evidence="3">race 1</strain>
    </source>
</reference>
<dbReference type="VEuPathDB" id="FungiDB:FOC1_g10013826"/>
<dbReference type="AlphaFoldDB" id="N4TM14"/>
<dbReference type="CDD" id="cd02231">
    <property type="entry name" value="cupin_BLL6423-like"/>
    <property type="match status" value="1"/>
</dbReference>
<dbReference type="PANTHER" id="PTHR36156">
    <property type="entry name" value="SLR2101 PROTEIN"/>
    <property type="match status" value="1"/>
</dbReference>
<dbReference type="OMA" id="GTMHQWV"/>
<organism evidence="2 3">
    <name type="scientific">Fusarium oxysporum f. sp. cubense (strain race 1)</name>
    <name type="common">Panama disease fungus</name>
    <dbReference type="NCBI Taxonomy" id="1229664"/>
    <lineage>
        <taxon>Eukaryota</taxon>
        <taxon>Fungi</taxon>
        <taxon>Dikarya</taxon>
        <taxon>Ascomycota</taxon>
        <taxon>Pezizomycotina</taxon>
        <taxon>Sordariomycetes</taxon>
        <taxon>Hypocreomycetidae</taxon>
        <taxon>Hypocreales</taxon>
        <taxon>Nectriaceae</taxon>
        <taxon>Fusarium</taxon>
        <taxon>Fusarium oxysporum species complex</taxon>
    </lineage>
</organism>
<dbReference type="OrthoDB" id="5840532at2759"/>
<dbReference type="Proteomes" id="UP000016928">
    <property type="component" value="Unassembled WGS sequence"/>
</dbReference>
<dbReference type="STRING" id="1229664.N4TM14"/>
<name>N4TM14_FUSC1</name>
<dbReference type="InterPro" id="IPR013096">
    <property type="entry name" value="Cupin_2"/>
</dbReference>
<feature type="domain" description="Cupin type-2" evidence="1">
    <location>
        <begin position="91"/>
        <end position="158"/>
    </location>
</feature>
<evidence type="ECO:0000313" key="3">
    <source>
        <dbReference type="Proteomes" id="UP000016928"/>
    </source>
</evidence>
<dbReference type="InterPro" id="IPR011051">
    <property type="entry name" value="RmlC_Cupin_sf"/>
</dbReference>
<dbReference type="SUPFAM" id="SSF51182">
    <property type="entry name" value="RmlC-like cupins"/>
    <property type="match status" value="1"/>
</dbReference>
<dbReference type="Pfam" id="PF07883">
    <property type="entry name" value="Cupin_2"/>
    <property type="match status" value="1"/>
</dbReference>
<dbReference type="InterPro" id="IPR047142">
    <property type="entry name" value="OryJ/VirC-like"/>
</dbReference>
<dbReference type="HOGENOM" id="CLU_096188_0_1_1"/>
<dbReference type="InterPro" id="IPR014710">
    <property type="entry name" value="RmlC-like_jellyroll"/>
</dbReference>
<evidence type="ECO:0000259" key="1">
    <source>
        <dbReference type="Pfam" id="PF07883"/>
    </source>
</evidence>
<reference evidence="3" key="1">
    <citation type="submission" date="2012-09" db="EMBL/GenBank/DDBJ databases">
        <title>Genome sequencing and comparative transcriptomics of race 1 and race 4 of banana pathogen: Fusarium oxysporum f. sp. cubense.</title>
        <authorList>
            <person name="Fang X."/>
            <person name="Huang J."/>
        </authorList>
    </citation>
    <scope>NUCLEOTIDE SEQUENCE [LARGE SCALE GENOMIC DNA]</scope>
    <source>
        <strain evidence="3">race 1</strain>
    </source>
</reference>
<evidence type="ECO:0000313" key="2">
    <source>
        <dbReference type="EMBL" id="ENH64553.1"/>
    </source>
</evidence>
<protein>
    <recommendedName>
        <fullName evidence="1">Cupin type-2 domain-containing protein</fullName>
    </recommendedName>
</protein>
<gene>
    <name evidence="2" type="ORF">FOC1_g10013826</name>
</gene>